<sequence length="126" mass="14026">MQPTPHDERPREARSKEACLGEALDWIVRLNRLSVSEAELLALEVWRARSATHAQAWHEALVLWRLLLPAAHGLSQSPPPARRRGAAGHPLIACTAGDIRITDRGAARGAASDISFPHYRRRQSWS</sequence>
<evidence type="ECO:0000313" key="5">
    <source>
        <dbReference type="Proteomes" id="UP000271590"/>
    </source>
</evidence>
<organism evidence="2 5">
    <name type="scientific">Variovorax beijingensis</name>
    <dbReference type="NCBI Taxonomy" id="2496117"/>
    <lineage>
        <taxon>Bacteria</taxon>
        <taxon>Pseudomonadati</taxon>
        <taxon>Pseudomonadota</taxon>
        <taxon>Betaproteobacteria</taxon>
        <taxon>Burkholderiales</taxon>
        <taxon>Comamonadaceae</taxon>
        <taxon>Variovorax</taxon>
    </lineage>
</organism>
<keyword evidence="4" id="KW-1185">Reference proteome</keyword>
<dbReference type="Proteomes" id="UP000271137">
    <property type="component" value="Unassembled WGS sequence"/>
</dbReference>
<accession>A0A3P3EN99</accession>
<evidence type="ECO:0000313" key="2">
    <source>
        <dbReference type="EMBL" id="RRH87272.1"/>
    </source>
</evidence>
<gene>
    <name evidence="2" type="ORF">EH244_17385</name>
    <name evidence="3" type="ORF">EJO66_16340</name>
</gene>
<reference evidence="3 4" key="2">
    <citation type="submission" date="2018-12" db="EMBL/GenBank/DDBJ databases">
        <title>The genome sequences of strain 502.</title>
        <authorList>
            <person name="Gao J."/>
            <person name="Sun J."/>
        </authorList>
    </citation>
    <scope>NUCLEOTIDE SEQUENCE [LARGE SCALE GENOMIC DNA]</scope>
    <source>
        <strain evidence="3 4">502</strain>
    </source>
</reference>
<dbReference type="AlphaFoldDB" id="A0A3P3EN99"/>
<dbReference type="RefSeq" id="WP_124959617.1">
    <property type="nucleotide sequence ID" value="NZ_RQXU01000009.1"/>
</dbReference>
<protein>
    <submittedName>
        <fullName evidence="2">DUF4880 domain-containing protein</fullName>
    </submittedName>
</protein>
<dbReference type="EMBL" id="RXFQ01000008">
    <property type="protein sequence ID" value="RSZ35562.1"/>
    <property type="molecule type" value="Genomic_DNA"/>
</dbReference>
<reference evidence="2 5" key="1">
    <citation type="submission" date="2018-11" db="EMBL/GenBank/DDBJ databases">
        <title>The genome of Variovorax sp T529.</title>
        <authorList>
            <person name="Gao J."/>
        </authorList>
    </citation>
    <scope>NUCLEOTIDE SEQUENCE [LARGE SCALE GENOMIC DNA]</scope>
    <source>
        <strain evidence="2 5">T529</strain>
    </source>
</reference>
<proteinExistence type="predicted"/>
<evidence type="ECO:0000313" key="4">
    <source>
        <dbReference type="Proteomes" id="UP000271137"/>
    </source>
</evidence>
<dbReference type="Proteomes" id="UP000271590">
    <property type="component" value="Unassembled WGS sequence"/>
</dbReference>
<name>A0A3P3EN99_9BURK</name>
<evidence type="ECO:0000313" key="3">
    <source>
        <dbReference type="EMBL" id="RSZ35562.1"/>
    </source>
</evidence>
<dbReference type="Pfam" id="PF16220">
    <property type="entry name" value="DUF4880"/>
    <property type="match status" value="1"/>
</dbReference>
<dbReference type="InterPro" id="IPR032623">
    <property type="entry name" value="FecR_N"/>
</dbReference>
<evidence type="ECO:0000259" key="1">
    <source>
        <dbReference type="Pfam" id="PF16220"/>
    </source>
</evidence>
<comment type="caution">
    <text evidence="2">The sequence shown here is derived from an EMBL/GenBank/DDBJ whole genome shotgun (WGS) entry which is preliminary data.</text>
</comment>
<dbReference type="EMBL" id="RQXU01000009">
    <property type="protein sequence ID" value="RRH87272.1"/>
    <property type="molecule type" value="Genomic_DNA"/>
</dbReference>
<feature type="domain" description="FecR N-terminal" evidence="1">
    <location>
        <begin position="22"/>
        <end position="60"/>
    </location>
</feature>